<evidence type="ECO:0000313" key="2">
    <source>
        <dbReference type="EMBL" id="RIB10594.1"/>
    </source>
</evidence>
<dbReference type="InterPro" id="IPR006597">
    <property type="entry name" value="Sel1-like"/>
</dbReference>
<feature type="non-terminal residue" evidence="2">
    <location>
        <position position="1"/>
    </location>
</feature>
<dbReference type="AlphaFoldDB" id="A0A397UKF2"/>
<name>A0A397UKF2_9GLOM</name>
<proteinExistence type="predicted"/>
<keyword evidence="1" id="KW-1133">Transmembrane helix</keyword>
<dbReference type="EMBL" id="QKWP01001229">
    <property type="protein sequence ID" value="RIB10594.1"/>
    <property type="molecule type" value="Genomic_DNA"/>
</dbReference>
<dbReference type="STRING" id="44941.A0A397UKF2"/>
<dbReference type="InterPro" id="IPR052945">
    <property type="entry name" value="Mitotic_Regulator"/>
</dbReference>
<gene>
    <name evidence="2" type="ORF">C2G38_1979536</name>
</gene>
<keyword evidence="1" id="KW-0472">Membrane</keyword>
<protein>
    <submittedName>
        <fullName evidence="2">Uncharacterized protein</fullName>
    </submittedName>
</protein>
<organism evidence="2 3">
    <name type="scientific">Gigaspora rosea</name>
    <dbReference type="NCBI Taxonomy" id="44941"/>
    <lineage>
        <taxon>Eukaryota</taxon>
        <taxon>Fungi</taxon>
        <taxon>Fungi incertae sedis</taxon>
        <taxon>Mucoromycota</taxon>
        <taxon>Glomeromycotina</taxon>
        <taxon>Glomeromycetes</taxon>
        <taxon>Diversisporales</taxon>
        <taxon>Gigasporaceae</taxon>
        <taxon>Gigaspora</taxon>
    </lineage>
</organism>
<feature type="transmembrane region" description="Helical" evidence="1">
    <location>
        <begin position="171"/>
        <end position="189"/>
    </location>
</feature>
<dbReference type="SUPFAM" id="SSF81901">
    <property type="entry name" value="HCP-like"/>
    <property type="match status" value="1"/>
</dbReference>
<comment type="caution">
    <text evidence="2">The sequence shown here is derived from an EMBL/GenBank/DDBJ whole genome shotgun (WGS) entry which is preliminary data.</text>
</comment>
<reference evidence="2 3" key="1">
    <citation type="submission" date="2018-06" db="EMBL/GenBank/DDBJ databases">
        <title>Comparative genomics reveals the genomic features of Rhizophagus irregularis, R. cerebriforme, R. diaphanum and Gigaspora rosea, and their symbiotic lifestyle signature.</title>
        <authorList>
            <person name="Morin E."/>
            <person name="San Clemente H."/>
            <person name="Chen E.C.H."/>
            <person name="De La Providencia I."/>
            <person name="Hainaut M."/>
            <person name="Kuo A."/>
            <person name="Kohler A."/>
            <person name="Murat C."/>
            <person name="Tang N."/>
            <person name="Roy S."/>
            <person name="Loubradou J."/>
            <person name="Henrissat B."/>
            <person name="Grigoriev I.V."/>
            <person name="Corradi N."/>
            <person name="Roux C."/>
            <person name="Martin F.M."/>
        </authorList>
    </citation>
    <scope>NUCLEOTIDE SEQUENCE [LARGE SCALE GENOMIC DNA]</scope>
    <source>
        <strain evidence="2 3">DAOM 194757</strain>
    </source>
</reference>
<accession>A0A397UKF2</accession>
<dbReference type="Pfam" id="PF08238">
    <property type="entry name" value="Sel1"/>
    <property type="match status" value="2"/>
</dbReference>
<dbReference type="InterPro" id="IPR011990">
    <property type="entry name" value="TPR-like_helical_dom_sf"/>
</dbReference>
<dbReference type="SMART" id="SM00671">
    <property type="entry name" value="SEL1"/>
    <property type="match status" value="2"/>
</dbReference>
<dbReference type="PANTHER" id="PTHR43628:SF1">
    <property type="entry name" value="CHITIN SYNTHASE REGULATORY FACTOR 2-RELATED"/>
    <property type="match status" value="1"/>
</dbReference>
<dbReference type="Gene3D" id="1.25.40.10">
    <property type="entry name" value="Tetratricopeptide repeat domain"/>
    <property type="match status" value="1"/>
</dbReference>
<dbReference type="PANTHER" id="PTHR43628">
    <property type="entry name" value="ACTIVATOR OF C KINASE PROTEIN 1-RELATED"/>
    <property type="match status" value="1"/>
</dbReference>
<keyword evidence="3" id="KW-1185">Reference proteome</keyword>
<dbReference type="OrthoDB" id="2384430at2759"/>
<keyword evidence="1" id="KW-0812">Transmembrane</keyword>
<sequence>EDENSNEHHNVGNCYESCIDVPEDEKKAFDWYLESADGGSSDGQLNVGNCYLNGIGVSKNEKKAFEWYLKAARGGNSDGQLNVGNCSRNAVGGGFHFEDMLLCFYKLIVPIFVELECSLGSVIQIACLFSHLSFDVPTRRMGEVCFVFFKNFFSFSPSELKQIKIIIKEETLFFVSMMIILSVFEAHIYKFET</sequence>
<dbReference type="Proteomes" id="UP000266673">
    <property type="component" value="Unassembled WGS sequence"/>
</dbReference>
<evidence type="ECO:0000256" key="1">
    <source>
        <dbReference type="SAM" id="Phobius"/>
    </source>
</evidence>
<evidence type="ECO:0000313" key="3">
    <source>
        <dbReference type="Proteomes" id="UP000266673"/>
    </source>
</evidence>